<dbReference type="GO" id="GO:0017154">
    <property type="term" value="F:semaphorin receptor activity"/>
    <property type="evidence" value="ECO:0007669"/>
    <property type="project" value="InterPro"/>
</dbReference>
<keyword evidence="6 17" id="KW-0732">Signal</keyword>
<evidence type="ECO:0000256" key="3">
    <source>
        <dbReference type="ARBA" id="ARBA00022473"/>
    </source>
</evidence>
<evidence type="ECO:0000256" key="10">
    <source>
        <dbReference type="ARBA" id="ARBA00023157"/>
    </source>
</evidence>
<evidence type="ECO:0000256" key="14">
    <source>
        <dbReference type="SAM" id="Coils"/>
    </source>
</evidence>
<dbReference type="Proteomes" id="UP000749559">
    <property type="component" value="Unassembled WGS sequence"/>
</dbReference>
<proteinExistence type="inferred from homology"/>
<dbReference type="InterPro" id="IPR036352">
    <property type="entry name" value="Semap_dom_sf"/>
</dbReference>
<keyword evidence="8 16" id="KW-1133">Transmembrane helix</keyword>
<organism evidence="19 20">
    <name type="scientific">Owenia fusiformis</name>
    <name type="common">Polychaete worm</name>
    <dbReference type="NCBI Taxonomy" id="6347"/>
    <lineage>
        <taxon>Eukaryota</taxon>
        <taxon>Metazoa</taxon>
        <taxon>Spiralia</taxon>
        <taxon>Lophotrochozoa</taxon>
        <taxon>Annelida</taxon>
        <taxon>Polychaeta</taxon>
        <taxon>Sedentaria</taxon>
        <taxon>Canalipalpata</taxon>
        <taxon>Sabellida</taxon>
        <taxon>Oweniida</taxon>
        <taxon>Oweniidae</taxon>
        <taxon>Owenia</taxon>
    </lineage>
</organism>
<keyword evidence="7" id="KW-0677">Repeat</keyword>
<dbReference type="Gene3D" id="2.130.10.10">
    <property type="entry name" value="YVTN repeat-like/Quinoprotein amine dehydrogenase"/>
    <property type="match status" value="1"/>
</dbReference>
<evidence type="ECO:0000259" key="18">
    <source>
        <dbReference type="PROSITE" id="PS51004"/>
    </source>
</evidence>
<evidence type="ECO:0000313" key="19">
    <source>
        <dbReference type="EMBL" id="CAH1783359.1"/>
    </source>
</evidence>
<dbReference type="Gene3D" id="1.10.506.10">
    <property type="entry name" value="GTPase Activation - p120gap, domain 1"/>
    <property type="match status" value="1"/>
</dbReference>
<dbReference type="Pfam" id="PF01437">
    <property type="entry name" value="PSI"/>
    <property type="match status" value="2"/>
</dbReference>
<evidence type="ECO:0000256" key="5">
    <source>
        <dbReference type="ARBA" id="ARBA00022692"/>
    </source>
</evidence>
<feature type="coiled-coil region" evidence="14">
    <location>
        <begin position="1265"/>
        <end position="1300"/>
    </location>
</feature>
<protein>
    <recommendedName>
        <fullName evidence="18">Sema domain-containing protein</fullName>
    </recommendedName>
</protein>
<dbReference type="PANTHER" id="PTHR22625:SF70">
    <property type="entry name" value="PLEXIN A, ISOFORM A"/>
    <property type="match status" value="1"/>
</dbReference>
<evidence type="ECO:0000256" key="11">
    <source>
        <dbReference type="ARBA" id="ARBA00023170"/>
    </source>
</evidence>
<dbReference type="FunFam" id="2.60.40.10:FF:000203">
    <property type="entry name" value="Plexin B2"/>
    <property type="match status" value="1"/>
</dbReference>
<evidence type="ECO:0000256" key="15">
    <source>
        <dbReference type="SAM" id="MobiDB-lite"/>
    </source>
</evidence>
<dbReference type="InterPro" id="IPR002909">
    <property type="entry name" value="IPT_dom"/>
</dbReference>
<dbReference type="SUPFAM" id="SSF101912">
    <property type="entry name" value="Sema domain"/>
    <property type="match status" value="1"/>
</dbReference>
<keyword evidence="11" id="KW-0675">Receptor</keyword>
<evidence type="ECO:0000256" key="16">
    <source>
        <dbReference type="SAM" id="Phobius"/>
    </source>
</evidence>
<dbReference type="InterPro" id="IPR013548">
    <property type="entry name" value="Plexin_cytoplasmic_RasGAP_dom"/>
</dbReference>
<keyword evidence="5 16" id="KW-0812">Transmembrane</keyword>
<dbReference type="PANTHER" id="PTHR22625">
    <property type="entry name" value="PLEXIN"/>
    <property type="match status" value="1"/>
</dbReference>
<dbReference type="CDD" id="cd11236">
    <property type="entry name" value="Sema_plexin_like"/>
    <property type="match status" value="1"/>
</dbReference>
<dbReference type="Pfam" id="PF17960">
    <property type="entry name" value="TIG_plexin"/>
    <property type="match status" value="1"/>
</dbReference>
<reference evidence="19" key="1">
    <citation type="submission" date="2022-03" db="EMBL/GenBank/DDBJ databases">
        <authorList>
            <person name="Martin C."/>
        </authorList>
    </citation>
    <scope>NUCLEOTIDE SEQUENCE</scope>
</reference>
<dbReference type="EMBL" id="CAIIXF020000005">
    <property type="protein sequence ID" value="CAH1783359.1"/>
    <property type="molecule type" value="Genomic_DNA"/>
</dbReference>
<dbReference type="InterPro" id="IPR041362">
    <property type="entry name" value="TIG2_plexin"/>
</dbReference>
<evidence type="ECO:0000256" key="8">
    <source>
        <dbReference type="ARBA" id="ARBA00022989"/>
    </source>
</evidence>
<dbReference type="InterPro" id="IPR041019">
    <property type="entry name" value="TIG1_plexin"/>
</dbReference>
<dbReference type="SUPFAM" id="SSF103575">
    <property type="entry name" value="Plexin repeat"/>
    <property type="match status" value="2"/>
</dbReference>
<dbReference type="Pfam" id="PF20170">
    <property type="entry name" value="Plexin_RBD"/>
    <property type="match status" value="1"/>
</dbReference>
<dbReference type="PROSITE" id="PS51004">
    <property type="entry name" value="SEMA"/>
    <property type="match status" value="1"/>
</dbReference>
<dbReference type="InterPro" id="IPR046800">
    <property type="entry name" value="Plexin_RBD"/>
</dbReference>
<dbReference type="InterPro" id="IPR016201">
    <property type="entry name" value="PSI"/>
</dbReference>
<dbReference type="FunFam" id="2.60.40.10:FF:000728">
    <property type="entry name" value="Plexin D1"/>
    <property type="match status" value="1"/>
</dbReference>
<keyword evidence="9 16" id="KW-0472">Membrane</keyword>
<evidence type="ECO:0000256" key="13">
    <source>
        <dbReference type="PROSITE-ProRule" id="PRU00352"/>
    </source>
</evidence>
<dbReference type="InterPro" id="IPR031148">
    <property type="entry name" value="Plexin"/>
</dbReference>
<dbReference type="GO" id="GO:0002116">
    <property type="term" value="C:semaphorin receptor complex"/>
    <property type="evidence" value="ECO:0007669"/>
    <property type="project" value="TreeGrafter"/>
</dbReference>
<feature type="transmembrane region" description="Helical" evidence="16">
    <location>
        <begin position="1231"/>
        <end position="1254"/>
    </location>
</feature>
<keyword evidence="12" id="KW-0325">Glycoprotein</keyword>
<feature type="signal peptide" evidence="17">
    <location>
        <begin position="1"/>
        <end position="22"/>
    </location>
</feature>
<dbReference type="Pfam" id="PF01403">
    <property type="entry name" value="Sema"/>
    <property type="match status" value="1"/>
</dbReference>
<dbReference type="GO" id="GO:0009653">
    <property type="term" value="P:anatomical structure morphogenesis"/>
    <property type="evidence" value="ECO:0007669"/>
    <property type="project" value="UniProtKB-ARBA"/>
</dbReference>
<dbReference type="SMART" id="SM00630">
    <property type="entry name" value="Sema"/>
    <property type="match status" value="1"/>
</dbReference>
<evidence type="ECO:0000256" key="1">
    <source>
        <dbReference type="ARBA" id="ARBA00004251"/>
    </source>
</evidence>
<dbReference type="CDD" id="cd00603">
    <property type="entry name" value="IPT_PCSR"/>
    <property type="match status" value="1"/>
</dbReference>
<dbReference type="InterPro" id="IPR001627">
    <property type="entry name" value="Semap_dom"/>
</dbReference>
<evidence type="ECO:0000256" key="6">
    <source>
        <dbReference type="ARBA" id="ARBA00022729"/>
    </source>
</evidence>
<evidence type="ECO:0000256" key="7">
    <source>
        <dbReference type="ARBA" id="ARBA00022737"/>
    </source>
</evidence>
<dbReference type="InterPro" id="IPR014756">
    <property type="entry name" value="Ig_E-set"/>
</dbReference>
<accession>A0A8S4NSC0</accession>
<dbReference type="FunFam" id="2.60.40.10:FF:000868">
    <property type="entry name" value="Plexin D1"/>
    <property type="match status" value="1"/>
</dbReference>
<evidence type="ECO:0000256" key="12">
    <source>
        <dbReference type="ARBA" id="ARBA00023180"/>
    </source>
</evidence>
<name>A0A8S4NSC0_OWEFU</name>
<keyword evidence="3" id="KW-0217">Developmental protein</keyword>
<keyword evidence="4" id="KW-1003">Cell membrane</keyword>
<dbReference type="Pfam" id="PF01833">
    <property type="entry name" value="TIG"/>
    <property type="match status" value="3"/>
</dbReference>
<evidence type="ECO:0000256" key="9">
    <source>
        <dbReference type="ARBA" id="ARBA00023136"/>
    </source>
</evidence>
<feature type="region of interest" description="Disordered" evidence="15">
    <location>
        <begin position="68"/>
        <end position="87"/>
    </location>
</feature>
<dbReference type="GO" id="GO:0120025">
    <property type="term" value="C:plasma membrane bounded cell projection"/>
    <property type="evidence" value="ECO:0007669"/>
    <property type="project" value="UniProtKB-ARBA"/>
</dbReference>
<dbReference type="Pfam" id="PF08337">
    <property type="entry name" value="Plexin_cytopl"/>
    <property type="match status" value="1"/>
</dbReference>
<dbReference type="CDD" id="cd12790">
    <property type="entry name" value="RasGAP_plexin_A"/>
    <property type="match status" value="1"/>
</dbReference>
<dbReference type="GO" id="GO:0048731">
    <property type="term" value="P:system development"/>
    <property type="evidence" value="ECO:0007669"/>
    <property type="project" value="UniProtKB-ARBA"/>
</dbReference>
<keyword evidence="20" id="KW-1185">Reference proteome</keyword>
<dbReference type="SUPFAM" id="SSF81296">
    <property type="entry name" value="E set domains"/>
    <property type="match status" value="4"/>
</dbReference>
<dbReference type="InterPro" id="IPR013783">
    <property type="entry name" value="Ig-like_fold"/>
</dbReference>
<sequence length="1897" mass="211915">MKQAILQVVCGAVWLLVTSSNAATYIRESFSDATNIGDFERVVVDNRTGRLYLGAVNKLYKLTETLTQEQSLTTGPEQDSPKCIKDDDSCPDRVPTNCITKVMVIDYSAEKLIHCMNLYQGFCAIRKLGDITQSDPPNYKPLVANDDTSPAVMFIGPGPPDPATTNVLYIGATRTVLTDSIYRDYIPTVSSINPSTFSLAGDNLQGGTQKFIDTHNRDTFFVYYKYGFTSGLFSYFLTVQRESLTINSAKYVTRLVRVCHGDENFYSYTEVPLECNHSGTSYNLAQTAYVAKAGNDLGKSLGMPNNEEALFVAFATGQTKDPDSNSALCVFPMRQVVGKFTENIKECFKGLGNTGPGHIATTKICTKSDWTIDDDYCGAHDFNQPIAGNIPIVGKAVITFPTTLVTSLAVTYTSNTVTNQYTVAFMGTSTGHLKKVVIETKDRAEEYEDVVIEEGEPIKKDMPFDRSKKHLYIMTNKKISRVKVQDCGQHTSCDTCLGPTTRDPYCGWCSLENKCSLKSECQGSESTTRWLPYIGTQCTRITSVSPHQAQIEREPTKLSLQITNLPQDGALIGQYQCAFSIGEDPLTTPTSLTSTGVECETPSPHLLPPIPTGKDHFVMTLSVRLNNKDFVSTNFTFFKCGQHSSCTACTLSAFPCTWCVQRHKCTKHSDTCLSDVLVTGKNSPGTSDRPGPESCPRIEAGFTEILVSSGSSKIVSVRAVNLMDFQTDFKCTFTLDGLQTVPATRTNNIIRCDGKRFEYSVNTPYHNVPFKITWGPQNRPLDNPTDIQVKIYKCGTMASNCGECLTRDPKYNCGWCQQTGVCSKEDKCISQWRDGNSVCDNPIITQFYPKSGPTKGGTNVTIEGINLGKHADDIKDQVTIADVPCYVFTDLYEPASKIVCRSGSSTRREKSGVVQVVVNNQVIAKSTQEFFYVQPAITRIFPAKGPKSGGTKLTIYGQSMNAGANISARINGLSCKMISAYSDRAVCITTRSPRRQSAVVSMTFDNDNIQGPIGSEFSYVADPNITEVNSPLGIISGGLSIKVSGTNLDSIQEPKMIVYVEDMEFSSDCQVLSSTSMNCKSPNTNPSGYLNSPLTPPLQASYGFLLDNVKAMRNITADPRFGKFTIHADPEFELFPQGVKYFQEKNEYLTINGNNLDKLKKEDVQVKIGTGYCNVTSIALTQMTCRPPDKQPTAENTKWPKVIIVIGSNLTFTIGDLSYEQPSSMVLPLNIIIIIALVVILVPAIVVIIGVVCYKKKSKERDRVMKKMQTQMDVLESRVAKECKEAFAELQTDITELTSDMSGMVGIPFKDYRSFVMNVLFPNVDEYDHPVTRDLDVDLIKNDGMQKGLRQFRQLMYNKTFLLLFVRTLENHKSFTMRDMVNVASLISVALQNRMEYQTDILKTLLSELIEKSMEGRTQNAKLLLRRNERVAEKMLTNWFTFLLYKFLSECAGEHLYKLFRAIKQQVDKGPVDALSSEAKYSLSEDKLIRQQIDYHIMTTNLVEADSQYSDQEYPVKVLDCDTITQVKEKILDAIYRNAPFSSRPHHEDLDLEWRNGVRGRMILQDEDLTTKVESGDYKKINTLAHYKVPDGAIMALIPRQPSGYNMSLLSDKSGASNRYDSVLYYSMSGSPAMSRSVSPNTVSVDIEGPGSKYYHLVKPHDSEKEKEGDRGSKMVSEIYLTRLLATKGTLQQFVDDLFETIFSVTHRGTVLPIAIKNMFDFLDDQALLHGVADPEVVHTWKSNSLPLRFWVNIIKNPNFVFDIHKSNIVDSCLSVVAQTFMDSCSMSEHRLGKDSPSSKLLYAKDIPKYKKWVEGYYREIKLMPAISDQDMNAMLADESRQHTEIFNIDAAMYELYQYAVKYYEDLMATLEDDEFARKNRLAYKFEQVQACFESNA</sequence>
<evidence type="ECO:0000256" key="17">
    <source>
        <dbReference type="SAM" id="SignalP"/>
    </source>
</evidence>
<dbReference type="InterPro" id="IPR002165">
    <property type="entry name" value="Plexin_repeat"/>
</dbReference>
<dbReference type="Pfam" id="PF18020">
    <property type="entry name" value="TIG_2"/>
    <property type="match status" value="1"/>
</dbReference>
<keyword evidence="10" id="KW-1015">Disulfide bond</keyword>
<feature type="chain" id="PRO_5035926822" description="Sema domain-containing protein" evidence="17">
    <location>
        <begin position="23"/>
        <end position="1897"/>
    </location>
</feature>
<comment type="subcellular location">
    <subcellularLocation>
        <location evidence="1">Cell membrane</location>
        <topology evidence="1">Single-pass type I membrane protein</topology>
    </subcellularLocation>
</comment>
<dbReference type="GO" id="GO:0030334">
    <property type="term" value="P:regulation of cell migration"/>
    <property type="evidence" value="ECO:0007669"/>
    <property type="project" value="TreeGrafter"/>
</dbReference>
<dbReference type="InterPro" id="IPR015943">
    <property type="entry name" value="WD40/YVTN_repeat-like_dom_sf"/>
</dbReference>
<dbReference type="Gene3D" id="2.60.40.10">
    <property type="entry name" value="Immunoglobulins"/>
    <property type="match status" value="5"/>
</dbReference>
<feature type="domain" description="Sema" evidence="18">
    <location>
        <begin position="14"/>
        <end position="484"/>
    </location>
</feature>
<dbReference type="OrthoDB" id="125363at2759"/>
<comment type="similarity">
    <text evidence="2">Belongs to the plexin family.</text>
</comment>
<comment type="caution">
    <text evidence="19">The sequence shown here is derived from an EMBL/GenBank/DDBJ whole genome shotgun (WGS) entry which is preliminary data.</text>
</comment>
<dbReference type="SMART" id="SM00429">
    <property type="entry name" value="IPT"/>
    <property type="match status" value="4"/>
</dbReference>
<evidence type="ECO:0000256" key="2">
    <source>
        <dbReference type="ARBA" id="ARBA00010297"/>
    </source>
</evidence>
<comment type="caution">
    <text evidence="13">Lacks conserved residue(s) required for the propagation of feature annotation.</text>
</comment>
<dbReference type="SUPFAM" id="SSF48350">
    <property type="entry name" value="GTPase activation domain, GAP"/>
    <property type="match status" value="1"/>
</dbReference>
<dbReference type="SMART" id="SM00423">
    <property type="entry name" value="PSI"/>
    <property type="match status" value="3"/>
</dbReference>
<dbReference type="FunFam" id="1.10.506.10:FF:000005">
    <property type="entry name" value="Plexin A1"/>
    <property type="match status" value="1"/>
</dbReference>
<keyword evidence="14" id="KW-0175">Coiled coil</keyword>
<evidence type="ECO:0000256" key="4">
    <source>
        <dbReference type="ARBA" id="ARBA00022475"/>
    </source>
</evidence>
<dbReference type="Gene3D" id="3.10.20.90">
    <property type="entry name" value="Phosphatidylinositol 3-kinase Catalytic Subunit, Chain A, domain 1"/>
    <property type="match status" value="1"/>
</dbReference>
<dbReference type="InterPro" id="IPR008936">
    <property type="entry name" value="Rho_GTPase_activation_prot"/>
</dbReference>
<gene>
    <name evidence="19" type="ORF">OFUS_LOCUS9706</name>
</gene>
<evidence type="ECO:0000313" key="20">
    <source>
        <dbReference type="Proteomes" id="UP000749559"/>
    </source>
</evidence>
<dbReference type="GO" id="GO:0005886">
    <property type="term" value="C:plasma membrane"/>
    <property type="evidence" value="ECO:0007669"/>
    <property type="project" value="UniProtKB-SubCell"/>
</dbReference>